<feature type="domain" description="DUF4440" evidence="1">
    <location>
        <begin position="11"/>
        <end position="114"/>
    </location>
</feature>
<evidence type="ECO:0000259" key="1">
    <source>
        <dbReference type="Pfam" id="PF14534"/>
    </source>
</evidence>
<protein>
    <submittedName>
        <fullName evidence="2">Nuclear transport factor 2 family protein</fullName>
    </submittedName>
</protein>
<evidence type="ECO:0000313" key="2">
    <source>
        <dbReference type="EMBL" id="USJ28404.1"/>
    </source>
</evidence>
<keyword evidence="2" id="KW-0614">Plasmid</keyword>
<dbReference type="InterPro" id="IPR027843">
    <property type="entry name" value="DUF4440"/>
</dbReference>
<accession>A0A9Q9DE77</accession>
<organism evidence="2 3">
    <name type="scientific">Ensifer adhaerens</name>
    <name type="common">Sinorhizobium morelense</name>
    <dbReference type="NCBI Taxonomy" id="106592"/>
    <lineage>
        <taxon>Bacteria</taxon>
        <taxon>Pseudomonadati</taxon>
        <taxon>Pseudomonadota</taxon>
        <taxon>Alphaproteobacteria</taxon>
        <taxon>Hyphomicrobiales</taxon>
        <taxon>Rhizobiaceae</taxon>
        <taxon>Sinorhizobium/Ensifer group</taxon>
        <taxon>Ensifer</taxon>
    </lineage>
</organism>
<name>A0A9Q9DE77_ENSAD</name>
<dbReference type="AlphaFoldDB" id="A0A9Q9DE77"/>
<dbReference type="RefSeq" id="WP_252161473.1">
    <property type="nucleotide sequence ID" value="NZ_CP098810.1"/>
</dbReference>
<gene>
    <name evidence="2" type="ORF">NE863_35280</name>
</gene>
<dbReference type="Proteomes" id="UP001055460">
    <property type="component" value="Plasmid pC"/>
</dbReference>
<dbReference type="Gene3D" id="3.10.450.50">
    <property type="match status" value="1"/>
</dbReference>
<dbReference type="SUPFAM" id="SSF54427">
    <property type="entry name" value="NTF2-like"/>
    <property type="match status" value="1"/>
</dbReference>
<dbReference type="Pfam" id="PF14534">
    <property type="entry name" value="DUF4440"/>
    <property type="match status" value="1"/>
</dbReference>
<proteinExistence type="predicted"/>
<evidence type="ECO:0000313" key="3">
    <source>
        <dbReference type="Proteomes" id="UP001055460"/>
    </source>
</evidence>
<geneLocation type="plasmid" evidence="2 3">
    <name>pC</name>
</geneLocation>
<dbReference type="EMBL" id="CP098810">
    <property type="protein sequence ID" value="USJ28404.1"/>
    <property type="molecule type" value="Genomic_DNA"/>
</dbReference>
<sequence length="125" mass="13975">MSILNDEKEVLAADGQRRAAILAADSERLDHLLADDFRYIHASGKVEDKLQYLASISPGKFLSLEIGELDVRTYNGVAVMLGAIDLRRTAEGRIIEKRHQFSGVWVRNDGRWKLSVFQNSSKSTG</sequence>
<reference evidence="2" key="1">
    <citation type="submission" date="2022-06" db="EMBL/GenBank/DDBJ databases">
        <title>Physiological and biochemical characterization and genomic elucidation of a strain of the genus Ensifer adhaerens M8 that combines arsenic oxidation and chromium reduction.</title>
        <authorList>
            <person name="Li X."/>
            <person name="Yu c."/>
        </authorList>
    </citation>
    <scope>NUCLEOTIDE SEQUENCE</scope>
    <source>
        <strain evidence="2">M8</strain>
        <plasmid evidence="2">pC</plasmid>
    </source>
</reference>
<dbReference type="InterPro" id="IPR032710">
    <property type="entry name" value="NTF2-like_dom_sf"/>
</dbReference>